<dbReference type="InterPro" id="IPR039430">
    <property type="entry name" value="Thymidylate_kin-like_dom"/>
</dbReference>
<evidence type="ECO:0000256" key="2">
    <source>
        <dbReference type="ARBA" id="ARBA00009776"/>
    </source>
</evidence>
<evidence type="ECO:0000313" key="10">
    <source>
        <dbReference type="EnsemblMetazoa" id="CJA11650c.1"/>
    </source>
</evidence>
<evidence type="ECO:0000256" key="4">
    <source>
        <dbReference type="ARBA" id="ARBA00022679"/>
    </source>
</evidence>
<dbReference type="Pfam" id="PF02223">
    <property type="entry name" value="Thymidylate_kin"/>
    <property type="match status" value="1"/>
</dbReference>
<dbReference type="GO" id="GO:0005829">
    <property type="term" value="C:cytosol"/>
    <property type="evidence" value="ECO:0007669"/>
    <property type="project" value="TreeGrafter"/>
</dbReference>
<evidence type="ECO:0000313" key="11">
    <source>
        <dbReference type="Proteomes" id="UP000005237"/>
    </source>
</evidence>
<keyword evidence="6" id="KW-0547">Nucleotide-binding</keyword>
<comment type="pathway">
    <text evidence="1">Pyrimidine metabolism; dTTP biosynthesis.</text>
</comment>
<protein>
    <recommendedName>
        <fullName evidence="3">dTMP kinase</fullName>
        <ecNumber evidence="3">2.7.4.9</ecNumber>
    </recommendedName>
</protein>
<dbReference type="EC" id="2.7.4.9" evidence="3"/>
<dbReference type="InterPro" id="IPR027417">
    <property type="entry name" value="P-loop_NTPase"/>
</dbReference>
<dbReference type="GO" id="GO:0006233">
    <property type="term" value="P:dTDP biosynthetic process"/>
    <property type="evidence" value="ECO:0007669"/>
    <property type="project" value="InterPro"/>
</dbReference>
<dbReference type="InterPro" id="IPR018095">
    <property type="entry name" value="Thymidylate_kin_CS"/>
</dbReference>
<sequence length="143" mass="15912">MAAATPTRGLLIVFEGLDRSGKSTQARRLVDFLNKKHSGQGDTKHTAVLQAFPDRSSPIGKLIDQYLKKEIDLDEHSLHLMFSADRFLKNQTIRDNIANGIDVICDRYCYSGVAYSLAKEVEIWAEREIAGGRAFGALAFLLI</sequence>
<evidence type="ECO:0000256" key="7">
    <source>
        <dbReference type="ARBA" id="ARBA00022777"/>
    </source>
</evidence>
<keyword evidence="8" id="KW-0067">ATP-binding</keyword>
<dbReference type="GO" id="GO:0005634">
    <property type="term" value="C:nucleus"/>
    <property type="evidence" value="ECO:0007669"/>
    <property type="project" value="TreeGrafter"/>
</dbReference>
<evidence type="ECO:0000256" key="8">
    <source>
        <dbReference type="ARBA" id="ARBA00022840"/>
    </source>
</evidence>
<evidence type="ECO:0000256" key="1">
    <source>
        <dbReference type="ARBA" id="ARBA00004992"/>
    </source>
</evidence>
<comment type="similarity">
    <text evidence="2">Belongs to the thymidylate kinase family.</text>
</comment>
<reference evidence="10" key="2">
    <citation type="submission" date="2022-06" db="UniProtKB">
        <authorList>
            <consortium name="EnsemblMetazoa"/>
        </authorList>
    </citation>
    <scope>IDENTIFICATION</scope>
    <source>
        <strain evidence="10">DF5081</strain>
    </source>
</reference>
<evidence type="ECO:0000256" key="5">
    <source>
        <dbReference type="ARBA" id="ARBA00022727"/>
    </source>
</evidence>
<keyword evidence="7" id="KW-0418">Kinase</keyword>
<dbReference type="Proteomes" id="UP000005237">
    <property type="component" value="Unassembled WGS sequence"/>
</dbReference>
<dbReference type="PANTHER" id="PTHR10344">
    <property type="entry name" value="THYMIDYLATE KINASE"/>
    <property type="match status" value="1"/>
</dbReference>
<keyword evidence="4" id="KW-0808">Transferase</keyword>
<dbReference type="GO" id="GO:0006235">
    <property type="term" value="P:dTTP biosynthetic process"/>
    <property type="evidence" value="ECO:0007669"/>
    <property type="project" value="TreeGrafter"/>
</dbReference>
<evidence type="ECO:0000256" key="3">
    <source>
        <dbReference type="ARBA" id="ARBA00012980"/>
    </source>
</evidence>
<name>A0A8R1DU51_CAEJA</name>
<dbReference type="GO" id="GO:0005524">
    <property type="term" value="F:ATP binding"/>
    <property type="evidence" value="ECO:0007669"/>
    <property type="project" value="UniProtKB-KW"/>
</dbReference>
<dbReference type="GO" id="GO:0005739">
    <property type="term" value="C:mitochondrion"/>
    <property type="evidence" value="ECO:0007669"/>
    <property type="project" value="TreeGrafter"/>
</dbReference>
<feature type="domain" description="Thymidylate kinase-like" evidence="9">
    <location>
        <begin position="14"/>
        <end position="121"/>
    </location>
</feature>
<accession>A0A8R1DU51</accession>
<evidence type="ECO:0000259" key="9">
    <source>
        <dbReference type="Pfam" id="PF02223"/>
    </source>
</evidence>
<organism evidence="10 11">
    <name type="scientific">Caenorhabditis japonica</name>
    <dbReference type="NCBI Taxonomy" id="281687"/>
    <lineage>
        <taxon>Eukaryota</taxon>
        <taxon>Metazoa</taxon>
        <taxon>Ecdysozoa</taxon>
        <taxon>Nematoda</taxon>
        <taxon>Chromadorea</taxon>
        <taxon>Rhabditida</taxon>
        <taxon>Rhabditina</taxon>
        <taxon>Rhabditomorpha</taxon>
        <taxon>Rhabditoidea</taxon>
        <taxon>Rhabditidae</taxon>
        <taxon>Peloderinae</taxon>
        <taxon>Caenorhabditis</taxon>
    </lineage>
</organism>
<dbReference type="GO" id="GO:0006227">
    <property type="term" value="P:dUDP biosynthetic process"/>
    <property type="evidence" value="ECO:0007669"/>
    <property type="project" value="TreeGrafter"/>
</dbReference>
<reference evidence="11" key="1">
    <citation type="submission" date="2010-08" db="EMBL/GenBank/DDBJ databases">
        <authorList>
            <consortium name="Caenorhabditis japonica Sequencing Consortium"/>
            <person name="Wilson R.K."/>
        </authorList>
    </citation>
    <scope>NUCLEOTIDE SEQUENCE [LARGE SCALE GENOMIC DNA]</scope>
    <source>
        <strain evidence="11">DF5081</strain>
    </source>
</reference>
<dbReference type="GO" id="GO:0004550">
    <property type="term" value="F:nucleoside diphosphate kinase activity"/>
    <property type="evidence" value="ECO:0007669"/>
    <property type="project" value="TreeGrafter"/>
</dbReference>
<keyword evidence="11" id="KW-1185">Reference proteome</keyword>
<dbReference type="GO" id="GO:0004798">
    <property type="term" value="F:dTMP kinase activity"/>
    <property type="evidence" value="ECO:0007669"/>
    <property type="project" value="UniProtKB-EC"/>
</dbReference>
<evidence type="ECO:0000256" key="6">
    <source>
        <dbReference type="ARBA" id="ARBA00022741"/>
    </source>
</evidence>
<dbReference type="PANTHER" id="PTHR10344:SF1">
    <property type="entry name" value="THYMIDYLATE KINASE"/>
    <property type="match status" value="1"/>
</dbReference>
<proteinExistence type="inferred from homology"/>
<dbReference type="SUPFAM" id="SSF52540">
    <property type="entry name" value="P-loop containing nucleoside triphosphate hydrolases"/>
    <property type="match status" value="1"/>
</dbReference>
<dbReference type="EnsemblMetazoa" id="CJA11650c.1">
    <property type="protein sequence ID" value="CJA11650c.1"/>
    <property type="gene ID" value="WBGene00130854"/>
</dbReference>
<keyword evidence="5" id="KW-0545">Nucleotide biosynthesis</keyword>
<dbReference type="AlphaFoldDB" id="A0A8R1DU51"/>
<dbReference type="Gene3D" id="3.40.50.300">
    <property type="entry name" value="P-loop containing nucleotide triphosphate hydrolases"/>
    <property type="match status" value="1"/>
</dbReference>
<dbReference type="PROSITE" id="PS01331">
    <property type="entry name" value="THYMIDYLATE_KINASE"/>
    <property type="match status" value="1"/>
</dbReference>